<dbReference type="InterPro" id="IPR003439">
    <property type="entry name" value="ABC_transporter-like_ATP-bd"/>
</dbReference>
<comment type="caution">
    <text evidence="2">The sequence shown here is derived from an EMBL/GenBank/DDBJ whole genome shotgun (WGS) entry which is preliminary data.</text>
</comment>
<dbReference type="EMBL" id="AMCI01006410">
    <property type="protein sequence ID" value="EJW94383.1"/>
    <property type="molecule type" value="Genomic_DNA"/>
</dbReference>
<reference evidence="2" key="1">
    <citation type="journal article" date="2012" name="PLoS ONE">
        <title>Gene sets for utilization of primary and secondary nutrition supplies in the distal gut of endangered iberian lynx.</title>
        <authorList>
            <person name="Alcaide M."/>
            <person name="Messina E."/>
            <person name="Richter M."/>
            <person name="Bargiela R."/>
            <person name="Peplies J."/>
            <person name="Huws S.A."/>
            <person name="Newbold C.J."/>
            <person name="Golyshin P.N."/>
            <person name="Simon M.A."/>
            <person name="Lopez G."/>
            <person name="Yakimov M.M."/>
            <person name="Ferrer M."/>
        </authorList>
    </citation>
    <scope>NUCLEOTIDE SEQUENCE</scope>
</reference>
<dbReference type="GO" id="GO:0005524">
    <property type="term" value="F:ATP binding"/>
    <property type="evidence" value="ECO:0007669"/>
    <property type="project" value="InterPro"/>
</dbReference>
<sequence>MSDYAKHAPHLLSGGQKQRVAIAGIVALEPKMYCS</sequence>
<dbReference type="AlphaFoldDB" id="J9FIX3"/>
<evidence type="ECO:0000313" key="2">
    <source>
        <dbReference type="EMBL" id="EJW94383.1"/>
    </source>
</evidence>
<dbReference type="Pfam" id="PF00005">
    <property type="entry name" value="ABC_tran"/>
    <property type="match status" value="1"/>
</dbReference>
<proteinExistence type="predicted"/>
<dbReference type="GO" id="GO:0016887">
    <property type="term" value="F:ATP hydrolysis activity"/>
    <property type="evidence" value="ECO:0007669"/>
    <property type="project" value="InterPro"/>
</dbReference>
<evidence type="ECO:0000259" key="1">
    <source>
        <dbReference type="Pfam" id="PF00005"/>
    </source>
</evidence>
<protein>
    <submittedName>
        <fullName evidence="2">Protein containing ABC transporter-like domain protein</fullName>
    </submittedName>
</protein>
<organism evidence="2">
    <name type="scientific">gut metagenome</name>
    <dbReference type="NCBI Taxonomy" id="749906"/>
    <lineage>
        <taxon>unclassified sequences</taxon>
        <taxon>metagenomes</taxon>
        <taxon>organismal metagenomes</taxon>
    </lineage>
</organism>
<dbReference type="InterPro" id="IPR027417">
    <property type="entry name" value="P-loop_NTPase"/>
</dbReference>
<gene>
    <name evidence="2" type="ORF">EVA_17511</name>
</gene>
<accession>J9FIX3</accession>
<feature type="domain" description="ABC transporter" evidence="1">
    <location>
        <begin position="5"/>
        <end position="34"/>
    </location>
</feature>
<dbReference type="Gene3D" id="3.40.50.300">
    <property type="entry name" value="P-loop containing nucleotide triphosphate hydrolases"/>
    <property type="match status" value="1"/>
</dbReference>
<dbReference type="SUPFAM" id="SSF52540">
    <property type="entry name" value="P-loop containing nucleoside triphosphate hydrolases"/>
    <property type="match status" value="1"/>
</dbReference>
<name>J9FIX3_9ZZZZ</name>